<evidence type="ECO:0000313" key="2">
    <source>
        <dbReference type="Proteomes" id="UP000078476"/>
    </source>
</evidence>
<dbReference type="Gene3D" id="3.20.80.10">
    <property type="entry name" value="Regulatory factor, effector binding domain"/>
    <property type="match status" value="1"/>
</dbReference>
<dbReference type="EMBL" id="LUUI01000032">
    <property type="protein sequence ID" value="OAI20689.1"/>
    <property type="molecule type" value="Genomic_DNA"/>
</dbReference>
<dbReference type="AlphaFoldDB" id="A0A177NTW5"/>
<dbReference type="Proteomes" id="UP000078476">
    <property type="component" value="Unassembled WGS sequence"/>
</dbReference>
<proteinExistence type="predicted"/>
<gene>
    <name evidence="1" type="ORF">A1359_20550</name>
</gene>
<dbReference type="SUPFAM" id="SSF55136">
    <property type="entry name" value="Probable bacterial effector-binding domain"/>
    <property type="match status" value="1"/>
</dbReference>
<dbReference type="InterPro" id="IPR011256">
    <property type="entry name" value="Reg_factor_effector_dom_sf"/>
</dbReference>
<dbReference type="InterPro" id="IPR006917">
    <property type="entry name" value="SOUL_heme-bd"/>
</dbReference>
<accession>A0A177NTW5</accession>
<dbReference type="PANTHER" id="PTHR11220">
    <property type="entry name" value="HEME-BINDING PROTEIN-RELATED"/>
    <property type="match status" value="1"/>
</dbReference>
<dbReference type="Pfam" id="PF04832">
    <property type="entry name" value="SOUL"/>
    <property type="match status" value="1"/>
</dbReference>
<reference evidence="1 2" key="1">
    <citation type="submission" date="2016-03" db="EMBL/GenBank/DDBJ databases">
        <authorList>
            <person name="Ploux O."/>
        </authorList>
    </citation>
    <scope>NUCLEOTIDE SEQUENCE [LARGE SCALE GENOMIC DNA]</scope>
    <source>
        <strain evidence="1 2">R-45370</strain>
    </source>
</reference>
<dbReference type="RefSeq" id="WP_066977414.1">
    <property type="nucleotide sequence ID" value="NZ_LUUI01000032.1"/>
</dbReference>
<evidence type="ECO:0000313" key="1">
    <source>
        <dbReference type="EMBL" id="OAI20689.1"/>
    </source>
</evidence>
<organism evidence="1 2">
    <name type="scientific">Methylomonas lenta</name>
    <dbReference type="NCBI Taxonomy" id="980561"/>
    <lineage>
        <taxon>Bacteria</taxon>
        <taxon>Pseudomonadati</taxon>
        <taxon>Pseudomonadota</taxon>
        <taxon>Gammaproteobacteria</taxon>
        <taxon>Methylococcales</taxon>
        <taxon>Methylococcaceae</taxon>
        <taxon>Methylomonas</taxon>
    </lineage>
</organism>
<dbReference type="STRING" id="980561.A1359_20550"/>
<keyword evidence="2" id="KW-1185">Reference proteome</keyword>
<comment type="caution">
    <text evidence="1">The sequence shown here is derived from an EMBL/GenBank/DDBJ whole genome shotgun (WGS) entry which is preliminary data.</text>
</comment>
<protein>
    <submittedName>
        <fullName evidence="1">Heme-binding protein</fullName>
    </submittedName>
</protein>
<dbReference type="PANTHER" id="PTHR11220:SF1">
    <property type="entry name" value="HEME-BINDING PROTEIN 2"/>
    <property type="match status" value="1"/>
</dbReference>
<dbReference type="OrthoDB" id="2156220at2"/>
<name>A0A177NTW5_9GAMM</name>
<sequence>MSNPISRLFSLLGASFSVMGIRSSKEAGYRVLSDDGNMQIRLYQPMLVAETEIEADYSQAGKIGFNRLAGYIFGGNEQKQEIAMTTPVFRTAVGPIETLSTTIQSTSETNQWLMSFVMPAKFALTTLPQPSDPLVMLKSIPAKKVATLRYSGSLNQARIAEYSQILIAWLDERDIKRLSSPRSAAYDPPWTIPSLRRNEIHIDIE</sequence>